<sequence length="37" mass="4180">MTCTLGKKLGSRQLTSSNKSYKLMDLHRKTLTAQILL</sequence>
<organism evidence="1">
    <name type="scientific">Arundo donax</name>
    <name type="common">Giant reed</name>
    <name type="synonym">Donax arundinaceus</name>
    <dbReference type="NCBI Taxonomy" id="35708"/>
    <lineage>
        <taxon>Eukaryota</taxon>
        <taxon>Viridiplantae</taxon>
        <taxon>Streptophyta</taxon>
        <taxon>Embryophyta</taxon>
        <taxon>Tracheophyta</taxon>
        <taxon>Spermatophyta</taxon>
        <taxon>Magnoliopsida</taxon>
        <taxon>Liliopsida</taxon>
        <taxon>Poales</taxon>
        <taxon>Poaceae</taxon>
        <taxon>PACMAD clade</taxon>
        <taxon>Arundinoideae</taxon>
        <taxon>Arundineae</taxon>
        <taxon>Arundo</taxon>
    </lineage>
</organism>
<proteinExistence type="predicted"/>
<evidence type="ECO:0000313" key="1">
    <source>
        <dbReference type="EMBL" id="JAD29059.1"/>
    </source>
</evidence>
<accession>A0A0A8YQG1</accession>
<reference evidence="1" key="2">
    <citation type="journal article" date="2015" name="Data Brief">
        <title>Shoot transcriptome of the giant reed, Arundo donax.</title>
        <authorList>
            <person name="Barrero R.A."/>
            <person name="Guerrero F.D."/>
            <person name="Moolhuijzen P."/>
            <person name="Goolsby J.A."/>
            <person name="Tidwell J."/>
            <person name="Bellgard S.E."/>
            <person name="Bellgard M.I."/>
        </authorList>
    </citation>
    <scope>NUCLEOTIDE SEQUENCE</scope>
    <source>
        <tissue evidence="1">Shoot tissue taken approximately 20 cm above the soil surface</tissue>
    </source>
</reference>
<dbReference type="AlphaFoldDB" id="A0A0A8YQG1"/>
<reference evidence="1" key="1">
    <citation type="submission" date="2014-09" db="EMBL/GenBank/DDBJ databases">
        <authorList>
            <person name="Magalhaes I.L.F."/>
            <person name="Oliveira U."/>
            <person name="Santos F.R."/>
            <person name="Vidigal T.H.D.A."/>
            <person name="Brescovit A.D."/>
            <person name="Santos A.J."/>
        </authorList>
    </citation>
    <scope>NUCLEOTIDE SEQUENCE</scope>
    <source>
        <tissue evidence="1">Shoot tissue taken approximately 20 cm above the soil surface</tissue>
    </source>
</reference>
<protein>
    <submittedName>
        <fullName evidence="1">Uncharacterized protein</fullName>
    </submittedName>
</protein>
<dbReference type="EMBL" id="GBRH01268836">
    <property type="protein sequence ID" value="JAD29059.1"/>
    <property type="molecule type" value="Transcribed_RNA"/>
</dbReference>
<name>A0A0A8YQG1_ARUDO</name>